<evidence type="ECO:0008006" key="3">
    <source>
        <dbReference type="Google" id="ProtNLM"/>
    </source>
</evidence>
<dbReference type="AlphaFoldDB" id="A0A212KZZ9"/>
<feature type="chain" id="PRO_5012352139" description="Nickel transport complex, NikM subunit, transmembrane" evidence="1">
    <location>
        <begin position="22"/>
        <end position="256"/>
    </location>
</feature>
<evidence type="ECO:0000313" key="2">
    <source>
        <dbReference type="EMBL" id="SCM70850.1"/>
    </source>
</evidence>
<dbReference type="EMBL" id="FMJC01000001">
    <property type="protein sequence ID" value="SCM70850.1"/>
    <property type="molecule type" value="Genomic_DNA"/>
</dbReference>
<keyword evidence="1" id="KW-0732">Signal</keyword>
<evidence type="ECO:0000256" key="1">
    <source>
        <dbReference type="SAM" id="SignalP"/>
    </source>
</evidence>
<reference evidence="2" key="1">
    <citation type="submission" date="2016-08" db="EMBL/GenBank/DDBJ databases">
        <authorList>
            <person name="Seilhamer J.J."/>
        </authorList>
    </citation>
    <scope>NUCLEOTIDE SEQUENCE</scope>
    <source>
        <strain evidence="2">86-1</strain>
    </source>
</reference>
<feature type="signal peptide" evidence="1">
    <location>
        <begin position="1"/>
        <end position="21"/>
    </location>
</feature>
<sequence length="256" mass="28175">MWKFCCACMALALFWGTQAQAHFGMVIPSTPTVTDKKESPLKLDIAFAHPMELQGMPMAEPKAFTVTHDGTTEDIKSLLNPATILGNKAWTAAYAIKKPGVYQFAVEPQPYFEPAEDCFILHYTKTVVAAFGEEENWGQPLGLKTEIVPLTRPFGNYSGNVFQGQVLLDGKPVPGAEVEVESYNKGKGHTAPNEYYVTQVVKADQNGVFTYGVPWAGWWGFAALNTAEEKMNYEGEAKSVELGAVIWVNFAAPRIK</sequence>
<dbReference type="RefSeq" id="WP_179979501.1">
    <property type="nucleotide sequence ID" value="NZ_LT608333.1"/>
</dbReference>
<dbReference type="InterPro" id="IPR019613">
    <property type="entry name" value="DUF4198"/>
</dbReference>
<organism evidence="2">
    <name type="scientific">uncultured Desulfovibrio sp</name>
    <dbReference type="NCBI Taxonomy" id="167968"/>
    <lineage>
        <taxon>Bacteria</taxon>
        <taxon>Pseudomonadati</taxon>
        <taxon>Thermodesulfobacteriota</taxon>
        <taxon>Desulfovibrionia</taxon>
        <taxon>Desulfovibrionales</taxon>
        <taxon>Desulfovibrionaceae</taxon>
        <taxon>Desulfovibrio</taxon>
        <taxon>environmental samples</taxon>
    </lineage>
</organism>
<protein>
    <recommendedName>
        <fullName evidence="3">Nickel transport complex, NikM subunit, transmembrane</fullName>
    </recommendedName>
</protein>
<name>A0A212KZZ9_9BACT</name>
<accession>A0A212KZZ9</accession>
<gene>
    <name evidence="2" type="ORF">KL86DES1_10675</name>
</gene>
<dbReference type="Pfam" id="PF10670">
    <property type="entry name" value="DUF4198"/>
    <property type="match status" value="1"/>
</dbReference>
<proteinExistence type="predicted"/>